<keyword evidence="3" id="KW-1185">Reference proteome</keyword>
<dbReference type="EMBL" id="BTRK01000004">
    <property type="protein sequence ID" value="GMR45441.1"/>
    <property type="molecule type" value="Genomic_DNA"/>
</dbReference>
<protein>
    <submittedName>
        <fullName evidence="1">Uncharacterized protein</fullName>
    </submittedName>
</protein>
<comment type="caution">
    <text evidence="1">The sequence shown here is derived from an EMBL/GenBank/DDBJ whole genome shotgun (WGS) entry which is preliminary data.</text>
</comment>
<proteinExistence type="predicted"/>
<evidence type="ECO:0000313" key="1">
    <source>
        <dbReference type="EMBL" id="GMR45414.1"/>
    </source>
</evidence>
<organism evidence="1 3">
    <name type="scientific">Pristionchus mayeri</name>
    <dbReference type="NCBI Taxonomy" id="1317129"/>
    <lineage>
        <taxon>Eukaryota</taxon>
        <taxon>Metazoa</taxon>
        <taxon>Ecdysozoa</taxon>
        <taxon>Nematoda</taxon>
        <taxon>Chromadorea</taxon>
        <taxon>Rhabditida</taxon>
        <taxon>Rhabditina</taxon>
        <taxon>Diplogasteromorpha</taxon>
        <taxon>Diplogasteroidea</taxon>
        <taxon>Neodiplogasteridae</taxon>
        <taxon>Pristionchus</taxon>
    </lineage>
</organism>
<evidence type="ECO:0000313" key="2">
    <source>
        <dbReference type="EMBL" id="GMR45441.1"/>
    </source>
</evidence>
<dbReference type="AlphaFoldDB" id="A0AAN5CJ86"/>
<feature type="non-terminal residue" evidence="1">
    <location>
        <position position="1"/>
    </location>
</feature>
<dbReference type="EMBL" id="BTRK01000004">
    <property type="protein sequence ID" value="GMR45414.1"/>
    <property type="molecule type" value="Genomic_DNA"/>
</dbReference>
<gene>
    <name evidence="1" type="ORF">PMAYCL1PPCAC_15609</name>
    <name evidence="2" type="ORF">PMAYCL1PPCAC_15636</name>
</gene>
<name>A0AAN5CJ86_9BILA</name>
<accession>A0AAN5CJ86</accession>
<sequence>LHHLLRSSLVSDERSAQHSQLSCGRQTKTDYYLRIADSLGEHSALLGSLRFLACLVANVGWDSWDPAVFDPLIVHENASEEAHACRV</sequence>
<reference evidence="3" key="1">
    <citation type="submission" date="2022-10" db="EMBL/GenBank/DDBJ databases">
        <title>Genome assembly of Pristionchus species.</title>
        <authorList>
            <person name="Yoshida K."/>
            <person name="Sommer R.J."/>
        </authorList>
    </citation>
    <scope>NUCLEOTIDE SEQUENCE [LARGE SCALE GENOMIC DNA]</scope>
    <source>
        <strain evidence="2 3">RS5460</strain>
    </source>
</reference>
<reference evidence="1" key="2">
    <citation type="submission" date="2023-06" db="EMBL/GenBank/DDBJ databases">
        <title>Genome assembly of Pristionchus species.</title>
        <authorList>
            <person name="Yoshida K."/>
            <person name="Sommer R.J."/>
        </authorList>
    </citation>
    <scope>NUCLEOTIDE SEQUENCE</scope>
    <source>
        <strain evidence="1">RS5460</strain>
    </source>
</reference>
<evidence type="ECO:0000313" key="3">
    <source>
        <dbReference type="Proteomes" id="UP001328107"/>
    </source>
</evidence>
<dbReference type="Proteomes" id="UP001328107">
    <property type="component" value="Unassembled WGS sequence"/>
</dbReference>